<dbReference type="OrthoDB" id="4021656at2759"/>
<name>A0A8H7ZK16_9ASCO</name>
<sequence>MRSGSKVSTIFTAIPWNPPITTLSQLDKAVKYVVSQSPTLSKNYRFVVPNKDPYRVEKHHITIYPTLHMKEAVEQQYVDHVREQIAQIKPPTSLLSNRTVPSSPLSKILNKSKESIRFQFEDFIRIGTSPLKDTLFCTLRIKQTPDASRYLSSLVECCTKSAEECGAQLQFPELLEDPMHVSIATGYVIRSSISNEEVDKINHKLSTINVSDFTKDLEVTVDELTIRNSFEMKSTSLSLV</sequence>
<proteinExistence type="predicted"/>
<evidence type="ECO:0000313" key="1">
    <source>
        <dbReference type="EMBL" id="KAG5420481.1"/>
    </source>
</evidence>
<dbReference type="GeneID" id="93650991"/>
<evidence type="ECO:0000313" key="2">
    <source>
        <dbReference type="Proteomes" id="UP000669133"/>
    </source>
</evidence>
<reference evidence="1 2" key="1">
    <citation type="submission" date="2020-12" db="EMBL/GenBank/DDBJ databases">
        <title>Effect of drift, selection, and recombination on the evolution of hybrid genomes in Candida yeast pathogens.</title>
        <authorList>
            <person name="Mixao V."/>
            <person name="Ksiezopolska E."/>
            <person name="Saus E."/>
            <person name="Boekhout T."/>
            <person name="Gacser A."/>
            <person name="Gabaldon T."/>
        </authorList>
    </citation>
    <scope>NUCLEOTIDE SEQUENCE [LARGE SCALE GENOMIC DNA]</scope>
    <source>
        <strain evidence="1 2">BP57</strain>
    </source>
</reference>
<comment type="caution">
    <text evidence="1">The sequence shown here is derived from an EMBL/GenBank/DDBJ whole genome shotgun (WGS) entry which is preliminary data.</text>
</comment>
<organism evidence="1 2">
    <name type="scientific">Candida metapsilosis</name>
    <dbReference type="NCBI Taxonomy" id="273372"/>
    <lineage>
        <taxon>Eukaryota</taxon>
        <taxon>Fungi</taxon>
        <taxon>Dikarya</taxon>
        <taxon>Ascomycota</taxon>
        <taxon>Saccharomycotina</taxon>
        <taxon>Pichiomycetes</taxon>
        <taxon>Debaryomycetaceae</taxon>
        <taxon>Candida/Lodderomyces clade</taxon>
        <taxon>Candida</taxon>
    </lineage>
</organism>
<dbReference type="RefSeq" id="XP_067549597.1">
    <property type="nucleotide sequence ID" value="XM_067691209.1"/>
</dbReference>
<keyword evidence="2" id="KW-1185">Reference proteome</keyword>
<dbReference type="Gene3D" id="3.90.1140.10">
    <property type="entry name" value="Cyclic phosphodiesterase"/>
    <property type="match status" value="1"/>
</dbReference>
<dbReference type="Proteomes" id="UP000669133">
    <property type="component" value="Unassembled WGS sequence"/>
</dbReference>
<accession>A0A8H7ZK16</accession>
<gene>
    <name evidence="1" type="ORF">I9W82_002362</name>
</gene>
<protein>
    <submittedName>
        <fullName evidence="1">Uncharacterized protein</fullName>
    </submittedName>
</protein>
<dbReference type="AlphaFoldDB" id="A0A8H7ZK16"/>
<dbReference type="EMBL" id="JAEOAQ010000002">
    <property type="protein sequence ID" value="KAG5420481.1"/>
    <property type="molecule type" value="Genomic_DNA"/>
</dbReference>